<comment type="caution">
    <text evidence="2">The sequence shown here is derived from an EMBL/GenBank/DDBJ whole genome shotgun (WGS) entry which is preliminary data.</text>
</comment>
<name>A0A0Q3WSJ9_9BACI</name>
<dbReference type="PATRIC" id="fig|157838.3.peg.4270"/>
<evidence type="ECO:0000256" key="1">
    <source>
        <dbReference type="SAM" id="MobiDB-lite"/>
    </source>
</evidence>
<reference evidence="2 3" key="1">
    <citation type="submission" date="2015-09" db="EMBL/GenBank/DDBJ databases">
        <title>Genome sequencing project for genomic taxonomy and phylogenomics of Bacillus-like bacteria.</title>
        <authorList>
            <person name="Liu B."/>
            <person name="Wang J."/>
            <person name="Zhu Y."/>
            <person name="Liu G."/>
            <person name="Chen Q."/>
            <person name="Chen Z."/>
            <person name="Lan J."/>
            <person name="Che J."/>
            <person name="Ge C."/>
            <person name="Shi H."/>
            <person name="Pan Z."/>
            <person name="Liu X."/>
        </authorList>
    </citation>
    <scope>NUCLEOTIDE SEQUENCE [LARGE SCALE GENOMIC DNA]</scope>
    <source>
        <strain evidence="2 3">LMG 18435</strain>
    </source>
</reference>
<feature type="compositionally biased region" description="Polar residues" evidence="1">
    <location>
        <begin position="60"/>
        <end position="87"/>
    </location>
</feature>
<accession>A0A0Q3WSJ9</accession>
<dbReference type="OrthoDB" id="2361717at2"/>
<proteinExistence type="predicted"/>
<feature type="region of interest" description="Disordered" evidence="1">
    <location>
        <begin position="55"/>
        <end position="87"/>
    </location>
</feature>
<organism evidence="2 3">
    <name type="scientific">Heyndrickxia shackletonii</name>
    <dbReference type="NCBI Taxonomy" id="157838"/>
    <lineage>
        <taxon>Bacteria</taxon>
        <taxon>Bacillati</taxon>
        <taxon>Bacillota</taxon>
        <taxon>Bacilli</taxon>
        <taxon>Bacillales</taxon>
        <taxon>Bacillaceae</taxon>
        <taxon>Heyndrickxia</taxon>
    </lineage>
</organism>
<dbReference type="InterPro" id="IPR035218">
    <property type="entry name" value="DUF5327"/>
</dbReference>
<protein>
    <recommendedName>
        <fullName evidence="4">YwdI family protein</fullName>
    </recommendedName>
</protein>
<sequence>MTISNHSLLKKIEEEVLKAKQLHDSSKQKQHVYTIKTLCELILEQGAETAADISHHVNPAPTTTLTYEKSQPLKTDDGSNGDSIFDF</sequence>
<keyword evidence="3" id="KW-1185">Reference proteome</keyword>
<dbReference type="Proteomes" id="UP000051888">
    <property type="component" value="Unassembled WGS sequence"/>
</dbReference>
<dbReference type="Pfam" id="PF17261">
    <property type="entry name" value="DUF5327"/>
    <property type="match status" value="1"/>
</dbReference>
<evidence type="ECO:0000313" key="2">
    <source>
        <dbReference type="EMBL" id="KQL51159.1"/>
    </source>
</evidence>
<evidence type="ECO:0008006" key="4">
    <source>
        <dbReference type="Google" id="ProtNLM"/>
    </source>
</evidence>
<dbReference type="EMBL" id="LJJC01000006">
    <property type="protein sequence ID" value="KQL51159.1"/>
    <property type="molecule type" value="Genomic_DNA"/>
</dbReference>
<evidence type="ECO:0000313" key="3">
    <source>
        <dbReference type="Proteomes" id="UP000051888"/>
    </source>
</evidence>
<dbReference type="STRING" id="157838.AN964_19330"/>
<dbReference type="AlphaFoldDB" id="A0A0Q3WSJ9"/>
<dbReference type="RefSeq" id="WP_055741461.1">
    <property type="nucleotide sequence ID" value="NZ_JAAIWL010000020.1"/>
</dbReference>
<gene>
    <name evidence="2" type="ORF">AN964_19330</name>
</gene>